<gene>
    <name evidence="1" type="ORF">RRG08_013789</name>
</gene>
<accession>A0AAE1ED65</accession>
<organism evidence="1 2">
    <name type="scientific">Elysia crispata</name>
    <name type="common">lettuce slug</name>
    <dbReference type="NCBI Taxonomy" id="231223"/>
    <lineage>
        <taxon>Eukaryota</taxon>
        <taxon>Metazoa</taxon>
        <taxon>Spiralia</taxon>
        <taxon>Lophotrochozoa</taxon>
        <taxon>Mollusca</taxon>
        <taxon>Gastropoda</taxon>
        <taxon>Heterobranchia</taxon>
        <taxon>Euthyneura</taxon>
        <taxon>Panpulmonata</taxon>
        <taxon>Sacoglossa</taxon>
        <taxon>Placobranchoidea</taxon>
        <taxon>Plakobranchidae</taxon>
        <taxon>Elysia</taxon>
    </lineage>
</organism>
<dbReference type="EMBL" id="JAWDGP010000175">
    <property type="protein sequence ID" value="KAK3803206.1"/>
    <property type="molecule type" value="Genomic_DNA"/>
</dbReference>
<comment type="caution">
    <text evidence="1">The sequence shown here is derived from an EMBL/GenBank/DDBJ whole genome shotgun (WGS) entry which is preliminary data.</text>
</comment>
<protein>
    <submittedName>
        <fullName evidence="1">Uncharacterized protein</fullName>
    </submittedName>
</protein>
<proteinExistence type="predicted"/>
<dbReference type="Proteomes" id="UP001283361">
    <property type="component" value="Unassembled WGS sequence"/>
</dbReference>
<evidence type="ECO:0000313" key="2">
    <source>
        <dbReference type="Proteomes" id="UP001283361"/>
    </source>
</evidence>
<name>A0AAE1ED65_9GAST</name>
<keyword evidence="2" id="KW-1185">Reference proteome</keyword>
<sequence length="193" mass="21916">MARALLYSHGHTRDLWISSREFYFTVTVTSKTCGFYGENFTLQSLSHPRLVDFMARALIYSHLNSRDFRISWQEIYFTTTVTPETCGFYGESFTLQSPSHSRHFIFVSDDFKITFSNETVALCSWTRLHTNQPPVVLDFHQITASLPHLSEASVGSIYIVSCVGEKRSLALTGPETLLRKSSSLARSELISLD</sequence>
<evidence type="ECO:0000313" key="1">
    <source>
        <dbReference type="EMBL" id="KAK3803206.1"/>
    </source>
</evidence>
<reference evidence="1" key="1">
    <citation type="journal article" date="2023" name="G3 (Bethesda)">
        <title>A reference genome for the long-term kleptoplast-retaining sea slug Elysia crispata morphotype clarki.</title>
        <authorList>
            <person name="Eastman K.E."/>
            <person name="Pendleton A.L."/>
            <person name="Shaikh M.A."/>
            <person name="Suttiyut T."/>
            <person name="Ogas R."/>
            <person name="Tomko P."/>
            <person name="Gavelis G."/>
            <person name="Widhalm J.R."/>
            <person name="Wisecaver J.H."/>
        </authorList>
    </citation>
    <scope>NUCLEOTIDE SEQUENCE</scope>
    <source>
        <strain evidence="1">ECLA1</strain>
    </source>
</reference>
<dbReference type="AlphaFoldDB" id="A0AAE1ED65"/>